<dbReference type="InterPro" id="IPR036397">
    <property type="entry name" value="RNaseH_sf"/>
</dbReference>
<proteinExistence type="predicted"/>
<reference evidence="2 3" key="1">
    <citation type="submission" date="2022-03" db="EMBL/GenBank/DDBJ databases">
        <authorList>
            <person name="Nunn A."/>
            <person name="Chopra R."/>
            <person name="Nunn A."/>
            <person name="Contreras Garrido A."/>
        </authorList>
    </citation>
    <scope>NUCLEOTIDE SEQUENCE [LARGE SCALE GENOMIC DNA]</scope>
</reference>
<gene>
    <name evidence="2" type="ORF">TAV2_LOCUS16347</name>
</gene>
<dbReference type="Pfam" id="PF13456">
    <property type="entry name" value="RVT_3"/>
    <property type="match status" value="1"/>
</dbReference>
<accession>A0AAU9SL39</accession>
<dbReference type="InterPro" id="IPR052929">
    <property type="entry name" value="RNase_H-like_EbsB-rel"/>
</dbReference>
<name>A0AAU9SL39_THLAR</name>
<dbReference type="EMBL" id="OU466861">
    <property type="protein sequence ID" value="CAH2065695.1"/>
    <property type="molecule type" value="Genomic_DNA"/>
</dbReference>
<dbReference type="GO" id="GO:0004523">
    <property type="term" value="F:RNA-DNA hybrid ribonuclease activity"/>
    <property type="evidence" value="ECO:0007669"/>
    <property type="project" value="InterPro"/>
</dbReference>
<sequence>MEETATQMVMASLAAHPMAETDDNLGWAAGNGVSVKVWNDFWLSSENQEGPFGPATKESANMSVSDLFLPNTRVWNRGKIRELFPHLEPVILSIKPSTKGAPDKRIWLKKPSGVYSTKTGYYAAMDSCQRNANVRIPANINWISDLWALKTTCLPPVGIGTGPLAPWICWNPWIARNNRIFSNRIFTEEETSLKAIIDAKEWLNAQPYKAPTWVRSLKSLPRPNVGLVCKSDAAWSTEKQAAGLAWNFSDRISTQLSIAITSSAQIAHFVKSPLMAEGLAIRAAMEHALNLDFRRISFETDSQQLVMAIAGEASISDLHGVLSDIESISCLLESVTFSHIPSEENRSADCRAKEMLNHLVLNPVLI</sequence>
<evidence type="ECO:0000313" key="2">
    <source>
        <dbReference type="EMBL" id="CAH2065695.1"/>
    </source>
</evidence>
<dbReference type="GO" id="GO:0003676">
    <property type="term" value="F:nucleic acid binding"/>
    <property type="evidence" value="ECO:0007669"/>
    <property type="project" value="InterPro"/>
</dbReference>
<dbReference type="InterPro" id="IPR044730">
    <property type="entry name" value="RNase_H-like_dom_plant"/>
</dbReference>
<dbReference type="PANTHER" id="PTHR47074:SF11">
    <property type="entry name" value="REVERSE TRANSCRIPTASE-LIKE PROTEIN"/>
    <property type="match status" value="1"/>
</dbReference>
<evidence type="ECO:0000313" key="3">
    <source>
        <dbReference type="Proteomes" id="UP000836841"/>
    </source>
</evidence>
<protein>
    <recommendedName>
        <fullName evidence="1">RNase H type-1 domain-containing protein</fullName>
    </recommendedName>
</protein>
<dbReference type="Proteomes" id="UP000836841">
    <property type="component" value="Chromosome 5"/>
</dbReference>
<dbReference type="Gene3D" id="3.30.420.10">
    <property type="entry name" value="Ribonuclease H-like superfamily/Ribonuclease H"/>
    <property type="match status" value="1"/>
</dbReference>
<dbReference type="InterPro" id="IPR002156">
    <property type="entry name" value="RNaseH_domain"/>
</dbReference>
<dbReference type="AlphaFoldDB" id="A0AAU9SL39"/>
<dbReference type="CDD" id="cd06222">
    <property type="entry name" value="RNase_H_like"/>
    <property type="match status" value="1"/>
</dbReference>
<dbReference type="PANTHER" id="PTHR47074">
    <property type="entry name" value="BNAC02G40300D PROTEIN"/>
    <property type="match status" value="1"/>
</dbReference>
<dbReference type="SUPFAM" id="SSF53098">
    <property type="entry name" value="Ribonuclease H-like"/>
    <property type="match status" value="1"/>
</dbReference>
<feature type="domain" description="RNase H type-1" evidence="1">
    <location>
        <begin position="231"/>
        <end position="354"/>
    </location>
</feature>
<keyword evidence="3" id="KW-1185">Reference proteome</keyword>
<evidence type="ECO:0000259" key="1">
    <source>
        <dbReference type="Pfam" id="PF13456"/>
    </source>
</evidence>
<feature type="non-terminal residue" evidence="2">
    <location>
        <position position="366"/>
    </location>
</feature>
<dbReference type="InterPro" id="IPR012337">
    <property type="entry name" value="RNaseH-like_sf"/>
</dbReference>
<organism evidence="2 3">
    <name type="scientific">Thlaspi arvense</name>
    <name type="common">Field penny-cress</name>
    <dbReference type="NCBI Taxonomy" id="13288"/>
    <lineage>
        <taxon>Eukaryota</taxon>
        <taxon>Viridiplantae</taxon>
        <taxon>Streptophyta</taxon>
        <taxon>Embryophyta</taxon>
        <taxon>Tracheophyta</taxon>
        <taxon>Spermatophyta</taxon>
        <taxon>Magnoliopsida</taxon>
        <taxon>eudicotyledons</taxon>
        <taxon>Gunneridae</taxon>
        <taxon>Pentapetalae</taxon>
        <taxon>rosids</taxon>
        <taxon>malvids</taxon>
        <taxon>Brassicales</taxon>
        <taxon>Brassicaceae</taxon>
        <taxon>Thlaspideae</taxon>
        <taxon>Thlaspi</taxon>
    </lineage>
</organism>